<protein>
    <submittedName>
        <fullName evidence="2">Uncharacterized protein</fullName>
    </submittedName>
</protein>
<reference evidence="2" key="1">
    <citation type="submission" date="2022-07" db="EMBL/GenBank/DDBJ databases">
        <title>Evaluation of T. orientalis genome assembly methods using nanopore sequencing and analysis of variation between genomes.</title>
        <authorList>
            <person name="Yam J."/>
            <person name="Micallef M.L."/>
            <person name="Liu M."/>
            <person name="Djordjevic S.P."/>
            <person name="Bogema D.R."/>
            <person name="Jenkins C."/>
        </authorList>
    </citation>
    <scope>NUCLEOTIDE SEQUENCE</scope>
    <source>
        <strain evidence="2">Goon Nure</strain>
    </source>
</reference>
<dbReference type="EMBL" id="CP056069">
    <property type="protein sequence ID" value="UKK00649.2"/>
    <property type="molecule type" value="Genomic_DNA"/>
</dbReference>
<feature type="region of interest" description="Disordered" evidence="1">
    <location>
        <begin position="1"/>
        <end position="35"/>
    </location>
</feature>
<dbReference type="AlphaFoldDB" id="A0A976QWN7"/>
<evidence type="ECO:0000313" key="3">
    <source>
        <dbReference type="Proteomes" id="UP000244811"/>
    </source>
</evidence>
<accession>A0A976QWN7</accession>
<evidence type="ECO:0000313" key="2">
    <source>
        <dbReference type="EMBL" id="UKK00649.2"/>
    </source>
</evidence>
<organism evidence="2 3">
    <name type="scientific">Theileria orientalis</name>
    <dbReference type="NCBI Taxonomy" id="68886"/>
    <lineage>
        <taxon>Eukaryota</taxon>
        <taxon>Sar</taxon>
        <taxon>Alveolata</taxon>
        <taxon>Apicomplexa</taxon>
        <taxon>Aconoidasida</taxon>
        <taxon>Piroplasmida</taxon>
        <taxon>Theileriidae</taxon>
        <taxon>Theileria</taxon>
    </lineage>
</organism>
<evidence type="ECO:0000256" key="1">
    <source>
        <dbReference type="SAM" id="MobiDB-lite"/>
    </source>
</evidence>
<dbReference type="Proteomes" id="UP000244811">
    <property type="component" value="Chromosome 1"/>
</dbReference>
<proteinExistence type="predicted"/>
<name>A0A976QWN7_THEOR</name>
<feature type="compositionally biased region" description="Polar residues" evidence="1">
    <location>
        <begin position="24"/>
        <end position="35"/>
    </location>
</feature>
<feature type="compositionally biased region" description="Polar residues" evidence="1">
    <location>
        <begin position="1"/>
        <end position="13"/>
    </location>
</feature>
<gene>
    <name evidence="2" type="ORF">MACK_000723</name>
</gene>
<sequence>MNSDDSQPSSQENEPVRKKRHSEGYTSNQFSGSKTHYQNLKSHTNAKLLHLGKTLLAYNTHESHKYALEIASIFLNGIPPEGYVPEDLFTYIISIFHIHFKKEPTEKLFKRFLSITATTTPHLRPSVLEHSVRLLAVKDDIAGIADEVTRRCNEWNLEKHELAKHYKWAVKHMDTLTNFNPKKITSDFIVELENVLVTYLERLRLPNKNLIGLYCQIQGKKSLELLNKYIRTFPSIYFLRFNRLKIMLSSEEDLIKFVTLSGYSSMSVEFLNCFKHMVTVDKLVTLLFDLVLAIPYLKRNWEILYDVISDKSKEVTEALEYIKKSHLVNMFNVYGNIGRRLPEDCVDPYLRVASLLVDAPQLEKLRLQLTH</sequence>